<dbReference type="EMBL" id="WJXA01000004">
    <property type="protein sequence ID" value="KAF7146250.1"/>
    <property type="molecule type" value="Genomic_DNA"/>
</dbReference>
<dbReference type="InterPro" id="IPR040256">
    <property type="entry name" value="At4g02000-like"/>
</dbReference>
<reference evidence="2" key="1">
    <citation type="submission" date="2019-11" db="EMBL/GenBank/DDBJ databases">
        <authorList>
            <person name="Liu Y."/>
            <person name="Hou J."/>
            <person name="Li T.-Q."/>
            <person name="Guan C.-H."/>
            <person name="Wu X."/>
            <person name="Wu H.-Z."/>
            <person name="Ling F."/>
            <person name="Zhang R."/>
            <person name="Shi X.-G."/>
            <person name="Ren J.-P."/>
            <person name="Chen E.-F."/>
            <person name="Sun J.-M."/>
        </authorList>
    </citation>
    <scope>NUCLEOTIDE SEQUENCE</scope>
    <source>
        <strain evidence="2">Adult_tree_wgs_1</strain>
        <tissue evidence="2">Leaves</tissue>
    </source>
</reference>
<evidence type="ECO:0000313" key="3">
    <source>
        <dbReference type="Proteomes" id="UP000626092"/>
    </source>
</evidence>
<proteinExistence type="predicted"/>
<organism evidence="2 3">
    <name type="scientific">Rhododendron simsii</name>
    <name type="common">Sims's rhododendron</name>
    <dbReference type="NCBI Taxonomy" id="118357"/>
    <lineage>
        <taxon>Eukaryota</taxon>
        <taxon>Viridiplantae</taxon>
        <taxon>Streptophyta</taxon>
        <taxon>Embryophyta</taxon>
        <taxon>Tracheophyta</taxon>
        <taxon>Spermatophyta</taxon>
        <taxon>Magnoliopsida</taxon>
        <taxon>eudicotyledons</taxon>
        <taxon>Gunneridae</taxon>
        <taxon>Pentapetalae</taxon>
        <taxon>asterids</taxon>
        <taxon>Ericales</taxon>
        <taxon>Ericaceae</taxon>
        <taxon>Ericoideae</taxon>
        <taxon>Rhodoreae</taxon>
        <taxon>Rhododendron</taxon>
    </lineage>
</organism>
<comment type="caution">
    <text evidence="2">The sequence shown here is derived from an EMBL/GenBank/DDBJ whole genome shotgun (WGS) entry which is preliminary data.</text>
</comment>
<dbReference type="Pfam" id="PF14111">
    <property type="entry name" value="DUF4283"/>
    <property type="match status" value="1"/>
</dbReference>
<dbReference type="PANTHER" id="PTHR31286">
    <property type="entry name" value="GLYCINE-RICH CELL WALL STRUCTURAL PROTEIN 1.8-LIKE"/>
    <property type="match status" value="1"/>
</dbReference>
<dbReference type="Gene3D" id="3.60.10.10">
    <property type="entry name" value="Endonuclease/exonuclease/phosphatase"/>
    <property type="match status" value="1"/>
</dbReference>
<dbReference type="InterPro" id="IPR025558">
    <property type="entry name" value="DUF4283"/>
</dbReference>
<dbReference type="OrthoDB" id="1750606at2759"/>
<dbReference type="Proteomes" id="UP000626092">
    <property type="component" value="Unassembled WGS sequence"/>
</dbReference>
<sequence length="496" mass="55515">MASLEWRRRQWTYWIGLVRIIVQRWDGHQVVVACSFSLVGKLLTSKRSNVMKMKESLRRAWGSPDNLTIVEACDNLFHFRFANESNFHRVLNGGPWNFDNHILALQPWEPEIIGKRIGSFYVVDDREVMGRRGRFLRVRAGVPIDKPLKHGGYITLGNGAKYWVDYKFERLNNLCYYYGSLLLEQEECGVKPSDEKNGVLKEGRFGQWMKANSGGRQQTVSGSTEKQIEIIEIKDSDWISHNGKEIRMGELIPNSLGSHFGMSEARGGPLDLVKNFGLGKKAEIQVEQILTEVNPFGLELLVLSVGIGTGLNVEGLEISSTVSSSSTRQGKNRKGYQKASVQADTHKLVSGKEASLVLGKKKTSNGAGNAEGAKMMGDGMYDGEKRRVLCEFNASGGECILAKEGVKLDFLEVARCIINVCITDLGCRSSRVVRVYASTDQVERRKLWRHLALIVGSSQEPCVIGGDFNCILSNEEKDGGLHKENWELRDFQRFCG</sequence>
<dbReference type="SUPFAM" id="SSF56219">
    <property type="entry name" value="DNase I-like"/>
    <property type="match status" value="1"/>
</dbReference>
<name>A0A834H294_RHOSS</name>
<feature type="domain" description="DUF4283" evidence="1">
    <location>
        <begin position="33"/>
        <end position="112"/>
    </location>
</feature>
<dbReference type="AlphaFoldDB" id="A0A834H294"/>
<protein>
    <recommendedName>
        <fullName evidence="1">DUF4283 domain-containing protein</fullName>
    </recommendedName>
</protein>
<keyword evidence="3" id="KW-1185">Reference proteome</keyword>
<evidence type="ECO:0000313" key="2">
    <source>
        <dbReference type="EMBL" id="KAF7146250.1"/>
    </source>
</evidence>
<accession>A0A834H294</accession>
<evidence type="ECO:0000259" key="1">
    <source>
        <dbReference type="Pfam" id="PF14111"/>
    </source>
</evidence>
<dbReference type="PANTHER" id="PTHR31286:SF167">
    <property type="entry name" value="OS09G0268800 PROTEIN"/>
    <property type="match status" value="1"/>
</dbReference>
<dbReference type="InterPro" id="IPR036691">
    <property type="entry name" value="Endo/exonu/phosph_ase_sf"/>
</dbReference>
<gene>
    <name evidence="2" type="ORF">RHSIM_Rhsim04G0139700</name>
</gene>